<accession>A0A4D9D6J6</accession>
<evidence type="ECO:0000256" key="8">
    <source>
        <dbReference type="SAM" id="MobiDB-lite"/>
    </source>
</evidence>
<dbReference type="InterPro" id="IPR016024">
    <property type="entry name" value="ARM-type_fold"/>
</dbReference>
<feature type="compositionally biased region" description="Basic and acidic residues" evidence="8">
    <location>
        <begin position="1375"/>
        <end position="1387"/>
    </location>
</feature>
<comment type="subcellular location">
    <subcellularLocation>
        <location evidence="1">Vacuole membrane</location>
        <topology evidence="1">Lipid-anchor</topology>
    </subcellularLocation>
</comment>
<proteinExistence type="inferred from homology"/>
<dbReference type="EMBL" id="SDOX01000019">
    <property type="protein sequence ID" value="TFJ84238.1"/>
    <property type="molecule type" value="Genomic_DNA"/>
</dbReference>
<reference evidence="9 10" key="1">
    <citation type="submission" date="2019-01" db="EMBL/GenBank/DDBJ databases">
        <title>Nuclear Genome Assembly of the Microalgal Biofuel strain Nannochloropsis salina CCMP1776.</title>
        <authorList>
            <person name="Hovde B."/>
        </authorList>
    </citation>
    <scope>NUCLEOTIDE SEQUENCE [LARGE SCALE GENOMIC DNA]</scope>
    <source>
        <strain evidence="9 10">CCMP1776</strain>
    </source>
</reference>
<comment type="caution">
    <text evidence="9">The sequence shown here is derived from an EMBL/GenBank/DDBJ whole genome shotgun (WGS) entry which is preliminary data.</text>
</comment>
<dbReference type="Proteomes" id="UP000355283">
    <property type="component" value="Unassembled WGS sequence"/>
</dbReference>
<organism evidence="9 10">
    <name type="scientific">Nannochloropsis salina CCMP1776</name>
    <dbReference type="NCBI Taxonomy" id="1027361"/>
    <lineage>
        <taxon>Eukaryota</taxon>
        <taxon>Sar</taxon>
        <taxon>Stramenopiles</taxon>
        <taxon>Ochrophyta</taxon>
        <taxon>Eustigmatophyceae</taxon>
        <taxon>Eustigmatales</taxon>
        <taxon>Monodopsidaceae</taxon>
        <taxon>Microchloropsis</taxon>
        <taxon>Microchloropsis salina</taxon>
    </lineage>
</organism>
<evidence type="ECO:0000256" key="7">
    <source>
        <dbReference type="ARBA" id="ARBA00026209"/>
    </source>
</evidence>
<evidence type="ECO:0000313" key="10">
    <source>
        <dbReference type="Proteomes" id="UP000355283"/>
    </source>
</evidence>
<keyword evidence="10" id="KW-1185">Reference proteome</keyword>
<feature type="region of interest" description="Disordered" evidence="8">
    <location>
        <begin position="1355"/>
        <end position="1387"/>
    </location>
</feature>
<dbReference type="SUPFAM" id="SSF48371">
    <property type="entry name" value="ARM repeat"/>
    <property type="match status" value="4"/>
</dbReference>
<evidence type="ECO:0000256" key="2">
    <source>
        <dbReference type="ARBA" id="ARBA00005462"/>
    </source>
</evidence>
<keyword evidence="3" id="KW-0926">Vacuole</keyword>
<dbReference type="PANTHER" id="PTHR47249">
    <property type="entry name" value="VACUOLAR PROTEIN 8"/>
    <property type="match status" value="1"/>
</dbReference>
<comment type="similarity">
    <text evidence="2">Belongs to the beta-catenin family.</text>
</comment>
<evidence type="ECO:0000256" key="4">
    <source>
        <dbReference type="ARBA" id="ARBA00022737"/>
    </source>
</evidence>
<protein>
    <recommendedName>
        <fullName evidence="7">Vacuolar protein 8</fullName>
    </recommendedName>
</protein>
<dbReference type="SMART" id="SM00185">
    <property type="entry name" value="ARM"/>
    <property type="match status" value="12"/>
</dbReference>
<dbReference type="PANTHER" id="PTHR47249:SF1">
    <property type="entry name" value="VACUOLAR PROTEIN 8"/>
    <property type="match status" value="1"/>
</dbReference>
<dbReference type="InterPro" id="IPR000225">
    <property type="entry name" value="Armadillo"/>
</dbReference>
<feature type="compositionally biased region" description="Polar residues" evidence="8">
    <location>
        <begin position="1504"/>
        <end position="1521"/>
    </location>
</feature>
<evidence type="ECO:0000256" key="3">
    <source>
        <dbReference type="ARBA" id="ARBA00022554"/>
    </source>
</evidence>
<keyword evidence="4" id="KW-0677">Repeat</keyword>
<dbReference type="OrthoDB" id="7537227at2759"/>
<feature type="compositionally biased region" description="Polar residues" evidence="8">
    <location>
        <begin position="1358"/>
        <end position="1374"/>
    </location>
</feature>
<dbReference type="GO" id="GO:0071562">
    <property type="term" value="P:nucleus-vacuole junction assembly"/>
    <property type="evidence" value="ECO:0007669"/>
    <property type="project" value="InterPro"/>
</dbReference>
<gene>
    <name evidence="9" type="ORF">NSK_004229</name>
</gene>
<name>A0A4D9D6J6_9STRA</name>
<evidence type="ECO:0000256" key="1">
    <source>
        <dbReference type="ARBA" id="ARBA00004592"/>
    </source>
</evidence>
<keyword evidence="5" id="KW-0472">Membrane</keyword>
<feature type="region of interest" description="Disordered" evidence="8">
    <location>
        <begin position="1574"/>
        <end position="1630"/>
    </location>
</feature>
<sequence length="1630" mass="175868">MLYRSRNDPKNMTDVVAGALVCQQETGAERRSQREDASTAVAGISTSLRSKDTFDDEEIYFSTEDIVERVVPEKLDLRQRMALTLRNWCTDDGNMALVAKEGAIQAIAALASREDRLTRRLCAAAFSFLSRSSGFRSELVHVGACAILAQVAINTKSPQVAYSCASSLRNLSLEHTVETRLAEEGAVGAFCTLLLTFSERDVWTTSLLGLYNLTCVSVSYPGLDRVLKGLFSAYDTPCQGLDPSQIVGMAVANLSVIHRMRLRILEEGLVDILTSHILPVADAALRYNVAVALHNIACTGAGGVEMVNRGIVPCLVILTRPPTGAKGGTVASINGQVMAAEDPQKRFHFKSVDQELLPMLECLARTLQFLSLEGSVRRKCIQDGAIRAILNLLDQTTHADVLYMCARAIHAFTSFGDCSVLLIKHHAVSALVKLTDLLSVGPNAEHYRQKHSIVASFCNLLCADRHHGPVLDIKGSLTSILKLQEGLGSNVGRDDSHDEMLLEYLSCLYSNLACGASRRYQVVMAGLVPRLVMVCDFVTSPQISLKLKSRCATALANLMATAGGNGSTDQSDGTYSRCATDTTKQKRGLMAHMLQRMVQDGVIGCLARLLETSSDEMLLASVTTALALTSFHRDDMQAEMINQGIVPTLIRVTLDHHLRSDKMRHAVVAIFASLSYSARHVPHLFEAGVLDAVFLLAKTEETETRKRCATVLCNLSCNPHVRNQMVERNVVMVLAQLSNTYSDETQMDCAWCFYNMACSGGTEDTHTAHMGINRATMVRQGAVGALLMIALVRAVTTQTREVCARALLNLITEESTARVIDDGITQGLASLCGLDSEICLQICAQAFWTLSLHPIGRAKISSKKYIMQGLCSLVRSDSIMTRTLCGATILNLLLLEPETAVLATEAGALAVVKVMCTSGDADIQVECARAIAKIAPLAACREHMSKDSIPHAMVLLAQQNQNTAAAVTALQALTCLAVSQFPLAVLLQAGILHVIAYRVLSSTFLMDKRPKSGVLCGAKDGPEYAGGDTRPSDAAMEVAESCVYILYRFASNKELRLAMTKTQAVCAVVILLHNLCAWGEAKAQSRSKICLLESMLAATLERLSWLPASQHHIIEDGAMSALVELVKRRRDAPLLYGAQFARSLAISFANLARSEGRRVHLVSVGAIEALILVLKRGFLPEAGMSAETDVVVWRAVLGMMQLSESSDDLLVTMALNGALDLLVFIILSVSDKLGERCEIIQRYAAGALCNFSRCQGCRPLLAAHPDAVEAVMALSKSTNTAIQGHCSIILANLSGQQEARLHGGSMGALVGLFKSQLRHDKTRLPGGRVKDNQRGTIQAKFRRLLMAATLAKELNDGNKPSTTGGAETFSTTGIDSHDGTPKDFPGKEAAEQNMIDGVGESGLHELKGAALEMSVEEEDKNWRAFYVRATHSEGDVPTRHLIDLRGLTSHQQNARLASWDMSPPLHDAVFYRCSLFAPQRGGITPVSSAGDGLHQEAVPASPLSKASQEGNDQPAPQSFQEPSPLSTLNSSHLSLLQSRNVIVVSHPKLSEFPSPWPRASPASKEGALVAASHAMDRGQTRLSGAKQKGKLSGTLPPAAKDAQEDRETDPQPTASVELAPTSVAFQSSVV</sequence>
<dbReference type="GO" id="GO:0043495">
    <property type="term" value="F:protein-membrane adaptor activity"/>
    <property type="evidence" value="ECO:0007669"/>
    <property type="project" value="InterPro"/>
</dbReference>
<evidence type="ECO:0000256" key="5">
    <source>
        <dbReference type="ARBA" id="ARBA00023136"/>
    </source>
</evidence>
<keyword evidence="6" id="KW-0449">Lipoprotein</keyword>
<dbReference type="Gene3D" id="1.25.10.10">
    <property type="entry name" value="Leucine-rich Repeat Variant"/>
    <property type="match status" value="5"/>
</dbReference>
<evidence type="ECO:0000256" key="6">
    <source>
        <dbReference type="ARBA" id="ARBA00023288"/>
    </source>
</evidence>
<dbReference type="GO" id="GO:0005774">
    <property type="term" value="C:vacuolar membrane"/>
    <property type="evidence" value="ECO:0007669"/>
    <property type="project" value="UniProtKB-SubCell"/>
</dbReference>
<evidence type="ECO:0000313" key="9">
    <source>
        <dbReference type="EMBL" id="TFJ84238.1"/>
    </source>
</evidence>
<dbReference type="InterPro" id="IPR045156">
    <property type="entry name" value="Vac8"/>
</dbReference>
<dbReference type="InterPro" id="IPR011989">
    <property type="entry name" value="ARM-like"/>
</dbReference>
<feature type="region of interest" description="Disordered" evidence="8">
    <location>
        <begin position="1486"/>
        <end position="1530"/>
    </location>
</feature>